<keyword evidence="3" id="KW-1185">Reference proteome</keyword>
<feature type="transmembrane region" description="Helical" evidence="1">
    <location>
        <begin position="55"/>
        <end position="77"/>
    </location>
</feature>
<feature type="transmembrane region" description="Helical" evidence="1">
    <location>
        <begin position="353"/>
        <end position="370"/>
    </location>
</feature>
<evidence type="ECO:0008006" key="4">
    <source>
        <dbReference type="Google" id="ProtNLM"/>
    </source>
</evidence>
<feature type="transmembrane region" description="Helical" evidence="1">
    <location>
        <begin position="218"/>
        <end position="236"/>
    </location>
</feature>
<dbReference type="RefSeq" id="WP_136006777.1">
    <property type="nucleotide sequence ID" value="NZ_SRYR01000003.1"/>
</dbReference>
<accession>A0A4S2DKI9</accession>
<feature type="transmembrane region" description="Helical" evidence="1">
    <location>
        <begin position="89"/>
        <end position="117"/>
    </location>
</feature>
<feature type="transmembrane region" description="Helical" evidence="1">
    <location>
        <begin position="170"/>
        <end position="189"/>
    </location>
</feature>
<feature type="transmembrane region" description="Helical" evidence="1">
    <location>
        <begin position="248"/>
        <end position="269"/>
    </location>
</feature>
<evidence type="ECO:0000256" key="1">
    <source>
        <dbReference type="SAM" id="Phobius"/>
    </source>
</evidence>
<evidence type="ECO:0000313" key="2">
    <source>
        <dbReference type="EMBL" id="TGY42445.1"/>
    </source>
</evidence>
<keyword evidence="1" id="KW-0472">Membrane</keyword>
<feature type="transmembrane region" description="Helical" evidence="1">
    <location>
        <begin position="129"/>
        <end position="150"/>
    </location>
</feature>
<dbReference type="EMBL" id="SRYR01000003">
    <property type="protein sequence ID" value="TGY42445.1"/>
    <property type="molecule type" value="Genomic_DNA"/>
</dbReference>
<feature type="transmembrane region" description="Helical" evidence="1">
    <location>
        <begin position="323"/>
        <end position="346"/>
    </location>
</feature>
<dbReference type="AlphaFoldDB" id="A0A4S2DKI9"/>
<comment type="caution">
    <text evidence="2">The sequence shown here is derived from an EMBL/GenBank/DDBJ whole genome shotgun (WGS) entry which is preliminary data.</text>
</comment>
<gene>
    <name evidence="2" type="ORF">E5347_09510</name>
</gene>
<protein>
    <recommendedName>
        <fullName evidence="4">Polysaccharide polymerase</fullName>
    </recommendedName>
</protein>
<evidence type="ECO:0000313" key="3">
    <source>
        <dbReference type="Proteomes" id="UP000306888"/>
    </source>
</evidence>
<keyword evidence="1" id="KW-1133">Transmembrane helix</keyword>
<organism evidence="2 3">
    <name type="scientific">Clostridium sartagoforme</name>
    <dbReference type="NCBI Taxonomy" id="84031"/>
    <lineage>
        <taxon>Bacteria</taxon>
        <taxon>Bacillati</taxon>
        <taxon>Bacillota</taxon>
        <taxon>Clostridia</taxon>
        <taxon>Eubacteriales</taxon>
        <taxon>Clostridiaceae</taxon>
        <taxon>Clostridium</taxon>
    </lineage>
</organism>
<proteinExistence type="predicted"/>
<name>A0A4S2DKI9_9CLOT</name>
<feature type="transmembrane region" description="Helical" evidence="1">
    <location>
        <begin position="26"/>
        <end position="43"/>
    </location>
</feature>
<dbReference type="Proteomes" id="UP000306888">
    <property type="component" value="Unassembled WGS sequence"/>
</dbReference>
<reference evidence="2 3" key="1">
    <citation type="submission" date="2019-04" db="EMBL/GenBank/DDBJ databases">
        <title>Microbes associate with the intestines of laboratory mice.</title>
        <authorList>
            <person name="Navarre W."/>
            <person name="Wong E."/>
            <person name="Huang K."/>
            <person name="Tropini C."/>
            <person name="Ng K."/>
            <person name="Yu B."/>
        </authorList>
    </citation>
    <scope>NUCLEOTIDE SEQUENCE [LARGE SCALE GENOMIC DNA]</scope>
    <source>
        <strain evidence="2 3">NM50_B9-20</strain>
    </source>
</reference>
<keyword evidence="1" id="KW-0812">Transmembrane</keyword>
<sequence length="406" mass="46692">MNKIKKVDISDKLNSISFYNISLYDLLYYSAYIILFIKVVFFHKSQINTAIDTEIVGILSKMCSLIFFANCTIIMIFLQEYKKKEKYIILLLIGIFFISAMKAESLTLLGALVLILSSKKIDFDRFNKVSLIAQIIIVGLIIILAAGNIIDNGNILRGNSGKIRYAFGFGHPNTLGILTFQMICQYLYIKRKSNDYKKYIISTITMIFIYKATNSNTALLMSLMVVFLTFVYEKIIKIKFNYNQIKNMSIVLLTLSSTILITLSGYFWMNPNQLNLSTMVTRIWLIKKYLKAYGVNLFGNVISTGTDIVIPGMPRGYYYLDNAYAWIIINFGIIVSVVLLIGIIYYLRKLIRYGEFNMLIIVFVYLIYAISEINPFMIVFNSTLIGLNYSIYNGKERNNLKKNNEE</sequence>
<dbReference type="OrthoDB" id="2000069at2"/>